<feature type="region of interest" description="Disordered" evidence="2">
    <location>
        <begin position="118"/>
        <end position="170"/>
    </location>
</feature>
<organism evidence="4 5">
    <name type="scientific">Pichia sorbitophila (strain ATCC MYA-4447 / BCRC 22081 / CBS 7064 / NBRC 10061 / NRRL Y-12695)</name>
    <name type="common">Hybrid yeast</name>
    <dbReference type="NCBI Taxonomy" id="559304"/>
    <lineage>
        <taxon>Eukaryota</taxon>
        <taxon>Fungi</taxon>
        <taxon>Dikarya</taxon>
        <taxon>Ascomycota</taxon>
        <taxon>Saccharomycotina</taxon>
        <taxon>Pichiomycetes</taxon>
        <taxon>Debaryomycetaceae</taxon>
        <taxon>Millerozyma</taxon>
    </lineage>
</organism>
<dbReference type="Proteomes" id="UP000005222">
    <property type="component" value="Chromosome G"/>
</dbReference>
<evidence type="ECO:0000256" key="2">
    <source>
        <dbReference type="SAM" id="MobiDB-lite"/>
    </source>
</evidence>
<reference evidence="4" key="1">
    <citation type="submission" date="2011-10" db="EMBL/GenBank/DDBJ databases">
        <authorList>
            <person name="Genoscope - CEA"/>
        </authorList>
    </citation>
    <scope>NUCLEOTIDE SEQUENCE</scope>
</reference>
<feature type="compositionally biased region" description="Basic and acidic residues" evidence="2">
    <location>
        <begin position="138"/>
        <end position="151"/>
    </location>
</feature>
<dbReference type="eggNOG" id="ENOG502T60P">
    <property type="taxonomic scope" value="Eukaryota"/>
</dbReference>
<dbReference type="HOGENOM" id="CLU_1294851_0_0_1"/>
<gene>
    <name evidence="4" type="primary">Piso0_003452</name>
    <name evidence="3" type="ORF">GNLVRS01_PISO0G12634g</name>
    <name evidence="4" type="ORF">GNLVRS01_PISO0H12635g</name>
</gene>
<feature type="compositionally biased region" description="Basic residues" evidence="2">
    <location>
        <begin position="1"/>
        <end position="13"/>
    </location>
</feature>
<reference evidence="5" key="2">
    <citation type="journal article" date="2012" name="G3 (Bethesda)">
        <title>Pichia sorbitophila, an interspecies yeast hybrid reveals early steps of genome resolution following polyploidization.</title>
        <authorList>
            <person name="Leh Louis V."/>
            <person name="Despons L."/>
            <person name="Friedrich A."/>
            <person name="Martin T."/>
            <person name="Durrens P."/>
            <person name="Casaregola S."/>
            <person name="Neuveglise C."/>
            <person name="Fairhead C."/>
            <person name="Marck C."/>
            <person name="Cruz J.A."/>
            <person name="Straub M.L."/>
            <person name="Kugler V."/>
            <person name="Sacerdot C."/>
            <person name="Uzunov Z."/>
            <person name="Thierry A."/>
            <person name="Weiss S."/>
            <person name="Bleykasten C."/>
            <person name="De Montigny J."/>
            <person name="Jacques N."/>
            <person name="Jung P."/>
            <person name="Lemaire M."/>
            <person name="Mallet S."/>
            <person name="Morel G."/>
            <person name="Richard G.F."/>
            <person name="Sarkar A."/>
            <person name="Savel G."/>
            <person name="Schacherer J."/>
            <person name="Seret M.L."/>
            <person name="Talla E."/>
            <person name="Samson G."/>
            <person name="Jubin C."/>
            <person name="Poulain J."/>
            <person name="Vacherie B."/>
            <person name="Barbe V."/>
            <person name="Pelletier E."/>
            <person name="Sherman D.J."/>
            <person name="Westhof E."/>
            <person name="Weissenbach J."/>
            <person name="Baret P.V."/>
            <person name="Wincker P."/>
            <person name="Gaillardin C."/>
            <person name="Dujon B."/>
            <person name="Souciet J.L."/>
        </authorList>
    </citation>
    <scope>NUCLEOTIDE SEQUENCE [LARGE SCALE GENOMIC DNA]</scope>
    <source>
        <strain evidence="5">ATCC MYA-4447 / BCRC 22081 / CBS 7064 / NBRC 10061 / NRRL Y-12695</strain>
    </source>
</reference>
<evidence type="ECO:0000313" key="3">
    <source>
        <dbReference type="EMBL" id="CCE80336.1"/>
    </source>
</evidence>
<evidence type="ECO:0000313" key="5">
    <source>
        <dbReference type="Proteomes" id="UP000005222"/>
    </source>
</evidence>
<keyword evidence="5" id="KW-1185">Reference proteome</keyword>
<proteinExistence type="predicted"/>
<dbReference type="Proteomes" id="UP000005222">
    <property type="component" value="Chromosome H"/>
</dbReference>
<feature type="compositionally biased region" description="Polar residues" evidence="2">
    <location>
        <begin position="161"/>
        <end position="170"/>
    </location>
</feature>
<dbReference type="OrthoDB" id="4026704at2759"/>
<feature type="compositionally biased region" description="Polar residues" evidence="2">
    <location>
        <begin position="121"/>
        <end position="136"/>
    </location>
</feature>
<sequence>MLMKSKIKKKNHARDKASPVSPLSGQSHICADERDESLSGNYIFHSDNSRFVPRGCKKRTSCNSRTPSNGNVSDDTIQEYPTHKQLSNEQIIDLMEKEQDAIVVKLMKDINRLREEVKTLQGGQSTQGSARSSASITFDRRPSLRADSLEKRKTKRKCSGDQASDSTLDESSLLAENRRLRRENDLLRQRLIKLNLKVNSFTIPTATSPNESV</sequence>
<feature type="coiled-coil region" evidence="1">
    <location>
        <begin position="170"/>
        <end position="197"/>
    </location>
</feature>
<dbReference type="AlphaFoldDB" id="G8YI49"/>
<evidence type="ECO:0000256" key="1">
    <source>
        <dbReference type="SAM" id="Coils"/>
    </source>
</evidence>
<protein>
    <submittedName>
        <fullName evidence="4">Piso0_003452 protein</fullName>
    </submittedName>
</protein>
<keyword evidence="1" id="KW-0175">Coiled coil</keyword>
<accession>G8YI49</accession>
<dbReference type="InParanoid" id="G8YI49"/>
<name>G8YI49_PICSO</name>
<evidence type="ECO:0000313" key="4">
    <source>
        <dbReference type="EMBL" id="CCE81101.1"/>
    </source>
</evidence>
<dbReference type="EMBL" id="FO082053">
    <property type="protein sequence ID" value="CCE80336.1"/>
    <property type="molecule type" value="Genomic_DNA"/>
</dbReference>
<dbReference type="STRING" id="559304.G8YI49"/>
<feature type="region of interest" description="Disordered" evidence="2">
    <location>
        <begin position="1"/>
        <end position="28"/>
    </location>
</feature>
<dbReference type="EMBL" id="FO082052">
    <property type="protein sequence ID" value="CCE81101.1"/>
    <property type="molecule type" value="Genomic_DNA"/>
</dbReference>